<gene>
    <name evidence="1" type="ORF">BECKLFY1418B_GA0070995_102619</name>
</gene>
<proteinExistence type="predicted"/>
<reference evidence="1" key="1">
    <citation type="submission" date="2019-02" db="EMBL/GenBank/DDBJ databases">
        <authorList>
            <person name="Gruber-Vodicka R. H."/>
            <person name="Seah K. B. B."/>
        </authorList>
    </citation>
    <scope>NUCLEOTIDE SEQUENCE</scope>
    <source>
        <strain evidence="1">BECK_M7</strain>
    </source>
</reference>
<accession>A0A450UG48</accession>
<evidence type="ECO:0000313" key="1">
    <source>
        <dbReference type="EMBL" id="VFJ91541.1"/>
    </source>
</evidence>
<organism evidence="1">
    <name type="scientific">Candidatus Kentrum sp. LFY</name>
    <dbReference type="NCBI Taxonomy" id="2126342"/>
    <lineage>
        <taxon>Bacteria</taxon>
        <taxon>Pseudomonadati</taxon>
        <taxon>Pseudomonadota</taxon>
        <taxon>Gammaproteobacteria</taxon>
        <taxon>Candidatus Kentrum</taxon>
    </lineage>
</organism>
<protein>
    <recommendedName>
        <fullName evidence="2">Addiction module component</fullName>
    </recommendedName>
</protein>
<dbReference type="AlphaFoldDB" id="A0A450UG48"/>
<name>A0A450UG48_9GAMM</name>
<evidence type="ECO:0008006" key="2">
    <source>
        <dbReference type="Google" id="ProtNLM"/>
    </source>
</evidence>
<sequence length="54" mass="5919">MPIAVPLETMTTIDKLRAVEEIWVDLVRKSEADESESVPFPFGTPISCKPVSSA</sequence>
<dbReference type="EMBL" id="CAADFF010000026">
    <property type="protein sequence ID" value="VFJ91541.1"/>
    <property type="molecule type" value="Genomic_DNA"/>
</dbReference>